<protein>
    <submittedName>
        <fullName evidence="2">Uncharacterized protein</fullName>
    </submittedName>
</protein>
<dbReference type="AlphaFoldDB" id="A0A0U5GPB4"/>
<reference evidence="3" key="1">
    <citation type="journal article" date="2016" name="Genome Announc.">
        <title>Draft genome sequences of fungus Aspergillus calidoustus.</title>
        <authorList>
            <person name="Horn F."/>
            <person name="Linde J."/>
            <person name="Mattern D.J."/>
            <person name="Walther G."/>
            <person name="Guthke R."/>
            <person name="Scherlach K."/>
            <person name="Martin K."/>
            <person name="Brakhage A.A."/>
            <person name="Petzke L."/>
            <person name="Valiante V."/>
        </authorList>
    </citation>
    <scope>NUCLEOTIDE SEQUENCE [LARGE SCALE GENOMIC DNA]</scope>
    <source>
        <strain evidence="3">SF006504</strain>
    </source>
</reference>
<dbReference type="Proteomes" id="UP000054771">
    <property type="component" value="Unassembled WGS sequence"/>
</dbReference>
<feature type="region of interest" description="Disordered" evidence="1">
    <location>
        <begin position="105"/>
        <end position="124"/>
    </location>
</feature>
<feature type="compositionally biased region" description="Low complexity" evidence="1">
    <location>
        <begin position="31"/>
        <end position="48"/>
    </location>
</feature>
<name>A0A0U5GPB4_ASPCI</name>
<feature type="region of interest" description="Disordered" evidence="1">
    <location>
        <begin position="1"/>
        <end position="92"/>
    </location>
</feature>
<feature type="region of interest" description="Disordered" evidence="1">
    <location>
        <begin position="418"/>
        <end position="442"/>
    </location>
</feature>
<dbReference type="EMBL" id="CDMC01000033">
    <property type="protein sequence ID" value="CEL11855.1"/>
    <property type="molecule type" value="Genomic_DNA"/>
</dbReference>
<dbReference type="STRING" id="454130.A0A0U5GPB4"/>
<organism evidence="2 3">
    <name type="scientific">Aspergillus calidoustus</name>
    <dbReference type="NCBI Taxonomy" id="454130"/>
    <lineage>
        <taxon>Eukaryota</taxon>
        <taxon>Fungi</taxon>
        <taxon>Dikarya</taxon>
        <taxon>Ascomycota</taxon>
        <taxon>Pezizomycotina</taxon>
        <taxon>Eurotiomycetes</taxon>
        <taxon>Eurotiomycetidae</taxon>
        <taxon>Eurotiales</taxon>
        <taxon>Aspergillaceae</taxon>
        <taxon>Aspergillus</taxon>
        <taxon>Aspergillus subgen. Nidulantes</taxon>
    </lineage>
</organism>
<feature type="compositionally biased region" description="Basic residues" evidence="1">
    <location>
        <begin position="424"/>
        <end position="435"/>
    </location>
</feature>
<gene>
    <name evidence="2" type="ORF">ASPCAL14950</name>
</gene>
<sequence length="442" mass="48293">MFPTSESSKKRSHTSSVAGDGPASRTRSRSRSISSHVSSASGPGAFPASSPPERPSKVSGAIVTPPQDPFKVPSVGDPKGKAPELPTPTPTMPTIVRRKSAIALPTQPPVTFPTIEPTAAYKGERTRAEKYKATAEEALDKVLSLQEELDYQHTMLRDLSGRLDAQGAREPRDPSPEQPVIPGMAANTSSAPQHQAPANAQPSPEPRTSGSPQPPRQALYGTPLGAHQAYSASPASLVAGFPPSFEPPPVPPRPQPFHQTTTPPLHATSPVQRAPEPPTYNAYANWRPRDAHPNKPLKGESHSEYGPWRYAVDCKFEIDHPLYPNDPCPREDSGGLPHLRADAANRELQTVAQRQNKSVTQYFHRLFILWDQANTLKHDRVKKLKSTLIRSVGTALYIKDHLTVRSVLDDGRKAEEGRLETFHYHPRGGPRKPRPRSPPLLA</sequence>
<proteinExistence type="predicted"/>
<keyword evidence="3" id="KW-1185">Reference proteome</keyword>
<evidence type="ECO:0000313" key="2">
    <source>
        <dbReference type="EMBL" id="CEL11855.1"/>
    </source>
</evidence>
<feature type="region of interest" description="Disordered" evidence="1">
    <location>
        <begin position="160"/>
        <end position="302"/>
    </location>
</feature>
<evidence type="ECO:0000256" key="1">
    <source>
        <dbReference type="SAM" id="MobiDB-lite"/>
    </source>
</evidence>
<evidence type="ECO:0000313" key="3">
    <source>
        <dbReference type="Proteomes" id="UP000054771"/>
    </source>
</evidence>
<feature type="compositionally biased region" description="Pro residues" evidence="1">
    <location>
        <begin position="244"/>
        <end position="255"/>
    </location>
</feature>
<accession>A0A0U5GPB4</accession>
<dbReference type="OrthoDB" id="4365667at2759"/>
<feature type="compositionally biased region" description="Basic and acidic residues" evidence="1">
    <location>
        <begin position="160"/>
        <end position="175"/>
    </location>
</feature>
<feature type="compositionally biased region" description="Basic and acidic residues" evidence="1">
    <location>
        <begin position="287"/>
        <end position="302"/>
    </location>
</feature>
<feature type="compositionally biased region" description="Low complexity" evidence="1">
    <location>
        <begin position="189"/>
        <end position="202"/>
    </location>
</feature>